<evidence type="ECO:0000256" key="1">
    <source>
        <dbReference type="SAM" id="MobiDB-lite"/>
    </source>
</evidence>
<evidence type="ECO:0000256" key="2">
    <source>
        <dbReference type="SAM" id="SignalP"/>
    </source>
</evidence>
<reference evidence="3" key="1">
    <citation type="journal article" date="2013" name="Genetics">
        <title>The draft genome and transcriptome of Panagrellus redivivus are shaped by the harsh demands of a free-living lifestyle.</title>
        <authorList>
            <person name="Srinivasan J."/>
            <person name="Dillman A.R."/>
            <person name="Macchietto M.G."/>
            <person name="Heikkinen L."/>
            <person name="Lakso M."/>
            <person name="Fracchia K.M."/>
            <person name="Antoshechkin I."/>
            <person name="Mortazavi A."/>
            <person name="Wong G."/>
            <person name="Sternberg P.W."/>
        </authorList>
    </citation>
    <scope>NUCLEOTIDE SEQUENCE [LARGE SCALE GENOMIC DNA]</scope>
    <source>
        <strain evidence="3">MT8872</strain>
    </source>
</reference>
<feature type="region of interest" description="Disordered" evidence="1">
    <location>
        <begin position="444"/>
        <end position="470"/>
    </location>
</feature>
<evidence type="ECO:0000313" key="4">
    <source>
        <dbReference type="WBParaSite" id="Pan_g14665.t1"/>
    </source>
</evidence>
<name>A0A7E4UZC2_PANRE</name>
<proteinExistence type="predicted"/>
<keyword evidence="3" id="KW-1185">Reference proteome</keyword>
<reference evidence="4" key="2">
    <citation type="submission" date="2020-10" db="UniProtKB">
        <authorList>
            <consortium name="WormBaseParasite"/>
        </authorList>
    </citation>
    <scope>IDENTIFICATION</scope>
</reference>
<dbReference type="WBParaSite" id="Pan_g14665.t1">
    <property type="protein sequence ID" value="Pan_g14665.t1"/>
    <property type="gene ID" value="Pan_g14665"/>
</dbReference>
<accession>A0A7E4UZC2</accession>
<keyword evidence="2" id="KW-0732">Signal</keyword>
<evidence type="ECO:0000313" key="3">
    <source>
        <dbReference type="Proteomes" id="UP000492821"/>
    </source>
</evidence>
<feature type="signal peptide" evidence="2">
    <location>
        <begin position="1"/>
        <end position="20"/>
    </location>
</feature>
<dbReference type="AlphaFoldDB" id="A0A7E4UZC2"/>
<protein>
    <submittedName>
        <fullName evidence="4">CPG4 domain-containing protein</fullName>
    </submittedName>
</protein>
<dbReference type="Proteomes" id="UP000492821">
    <property type="component" value="Unassembled WGS sequence"/>
</dbReference>
<sequence>MFILQFFSFTAVLAIAQIQGHPLTDIHAACERFVKCKTAAAFDERVCMGNSIMMPFWLPPRDLSDNMAWHCHQTLEPYYNQLKKYEEEASAQLLACLLESVTPGDSGNRTRCQMELVNSPKFDFTADPFHRNPVNCFQGIKRRIKNQCRPLQDCCPSIDLCDSFEKSELTQKITALKASIRDMGKRCELGLEISANADEFEAEHQPTGNLTVSFHTPETAPESDSTKNHPQIFNTPIRDVESGRLIVRVLTADEEIQRLHEAGEYLAAERLRKLTRKTDPEYLHSDPTKPMTEDDVWDRLIPMKNTKNTTSLHGIKLADDYKLKIVTDSSVVTEHNKRAEIANDSGFTGEIEPFETASKSKEHLNDAPKTVPVDAAFPVDEILLKYKHVSTLGKLAESSGNDDEVETSLTTSVTLPTEKSLLTDAVEDTTSATLAPEENFAIDETTKTTSVTQLPEDGTTTSENIEATTTDEVPQQKIRNFLSKWNDSIRQKFLAASAANPDPKNVAKYNKLLESLSELQSVLVPTS</sequence>
<feature type="compositionally biased region" description="Low complexity" evidence="1">
    <location>
        <begin position="459"/>
        <end position="470"/>
    </location>
</feature>
<feature type="chain" id="PRO_5028890642" evidence="2">
    <location>
        <begin position="21"/>
        <end position="527"/>
    </location>
</feature>
<organism evidence="3 4">
    <name type="scientific">Panagrellus redivivus</name>
    <name type="common">Microworm</name>
    <dbReference type="NCBI Taxonomy" id="6233"/>
    <lineage>
        <taxon>Eukaryota</taxon>
        <taxon>Metazoa</taxon>
        <taxon>Ecdysozoa</taxon>
        <taxon>Nematoda</taxon>
        <taxon>Chromadorea</taxon>
        <taxon>Rhabditida</taxon>
        <taxon>Tylenchina</taxon>
        <taxon>Panagrolaimomorpha</taxon>
        <taxon>Panagrolaimoidea</taxon>
        <taxon>Panagrolaimidae</taxon>
        <taxon>Panagrellus</taxon>
    </lineage>
</organism>